<name>A0A060SXL1_BLAAD</name>
<dbReference type="Gene3D" id="2.130.10.30">
    <property type="entry name" value="Regulator of chromosome condensation 1/beta-lactamase-inhibitor protein II"/>
    <property type="match status" value="1"/>
</dbReference>
<feature type="region of interest" description="Disordered" evidence="4">
    <location>
        <begin position="1010"/>
        <end position="1276"/>
    </location>
</feature>
<reference evidence="6" key="2">
    <citation type="submission" date="2014-06" db="EMBL/GenBank/DDBJ databases">
        <title>The complete genome of Blastobotrys (Arxula) adeninivorans LS3 - a yeast of biotechnological interest.</title>
        <authorList>
            <person name="Kunze G."/>
            <person name="Gaillardin C."/>
            <person name="Czernicka M."/>
            <person name="Durrens P."/>
            <person name="Martin T."/>
            <person name="Boer E."/>
            <person name="Gabaldon T."/>
            <person name="Cruz J."/>
            <person name="Talla E."/>
            <person name="Marck C."/>
            <person name="Goffeau A."/>
            <person name="Barbe V."/>
            <person name="Baret P."/>
            <person name="Baronian K."/>
            <person name="Beier S."/>
            <person name="Bleykasten C."/>
            <person name="Bode R."/>
            <person name="Casaregola S."/>
            <person name="Despons L."/>
            <person name="Fairhead C."/>
            <person name="Giersberg M."/>
            <person name="Gierski P."/>
            <person name="Hahnel U."/>
            <person name="Hartmann A."/>
            <person name="Jankowska D."/>
            <person name="Jubin C."/>
            <person name="Jung P."/>
            <person name="Lafontaine I."/>
            <person name="Leh-Louis V."/>
            <person name="Lemaire M."/>
            <person name="Marcet-Houben M."/>
            <person name="Mascher M."/>
            <person name="Morel G."/>
            <person name="Richard G.-F."/>
            <person name="Riechen J."/>
            <person name="Sacerdot C."/>
            <person name="Sarkar A."/>
            <person name="Savel G."/>
            <person name="Schacherer J."/>
            <person name="Sherman D."/>
            <person name="Straub M.-L."/>
            <person name="Stein N."/>
            <person name="Thierry A."/>
            <person name="Trautwein-Schult A."/>
            <person name="Westhof E."/>
            <person name="Worch S."/>
            <person name="Dujon B."/>
            <person name="Souciet J.-L."/>
            <person name="Wincker P."/>
            <person name="Scholz U."/>
            <person name="Neuveglise N."/>
        </authorList>
    </citation>
    <scope>NUCLEOTIDE SEQUENCE</scope>
    <source>
        <strain evidence="6">LS3</strain>
    </source>
</reference>
<evidence type="ECO:0000256" key="3">
    <source>
        <dbReference type="PROSITE-ProRule" id="PRU00235"/>
    </source>
</evidence>
<feature type="region of interest" description="Disordered" evidence="4">
    <location>
        <begin position="542"/>
        <end position="571"/>
    </location>
</feature>
<dbReference type="InterPro" id="IPR002110">
    <property type="entry name" value="Ankyrin_rpt"/>
</dbReference>
<dbReference type="Pfam" id="PF13540">
    <property type="entry name" value="RCC1_2"/>
    <property type="match status" value="1"/>
</dbReference>
<dbReference type="Gene3D" id="3.30.710.10">
    <property type="entry name" value="Potassium Channel Kv1.1, Chain A"/>
    <property type="match status" value="2"/>
</dbReference>
<dbReference type="SUPFAM" id="SSF54695">
    <property type="entry name" value="POZ domain"/>
    <property type="match status" value="1"/>
</dbReference>
<dbReference type="Pfam" id="PF12796">
    <property type="entry name" value="Ank_2"/>
    <property type="match status" value="1"/>
</dbReference>
<feature type="compositionally biased region" description="Low complexity" evidence="4">
    <location>
        <begin position="1081"/>
        <end position="1098"/>
    </location>
</feature>
<dbReference type="InterPro" id="IPR036770">
    <property type="entry name" value="Ankyrin_rpt-contain_sf"/>
</dbReference>
<evidence type="ECO:0000256" key="1">
    <source>
        <dbReference type="ARBA" id="ARBA00022737"/>
    </source>
</evidence>
<evidence type="ECO:0000256" key="4">
    <source>
        <dbReference type="SAM" id="MobiDB-lite"/>
    </source>
</evidence>
<evidence type="ECO:0000256" key="2">
    <source>
        <dbReference type="PROSITE-ProRule" id="PRU00023"/>
    </source>
</evidence>
<feature type="repeat" description="RCC1" evidence="3">
    <location>
        <begin position="243"/>
        <end position="294"/>
    </location>
</feature>
<dbReference type="PROSITE" id="PS50012">
    <property type="entry name" value="RCC1_3"/>
    <property type="match status" value="4"/>
</dbReference>
<feature type="region of interest" description="Disordered" evidence="4">
    <location>
        <begin position="1319"/>
        <end position="1352"/>
    </location>
</feature>
<evidence type="ECO:0000313" key="6">
    <source>
        <dbReference type="EMBL" id="CDP33234.1"/>
    </source>
</evidence>
<keyword evidence="1" id="KW-0677">Repeat</keyword>
<dbReference type="PROSITE" id="PS50088">
    <property type="entry name" value="ANK_REPEAT"/>
    <property type="match status" value="1"/>
</dbReference>
<dbReference type="SMART" id="SM00248">
    <property type="entry name" value="ANK"/>
    <property type="match status" value="2"/>
</dbReference>
<dbReference type="InterPro" id="IPR000408">
    <property type="entry name" value="Reg_chr_condens"/>
</dbReference>
<feature type="compositionally biased region" description="Basic and acidic residues" evidence="4">
    <location>
        <begin position="546"/>
        <end position="558"/>
    </location>
</feature>
<dbReference type="SUPFAM" id="SSF50985">
    <property type="entry name" value="RCC1/BLIP-II"/>
    <property type="match status" value="1"/>
</dbReference>
<feature type="compositionally biased region" description="Low complexity" evidence="4">
    <location>
        <begin position="961"/>
        <end position="972"/>
    </location>
</feature>
<feature type="compositionally biased region" description="Polar residues" evidence="4">
    <location>
        <begin position="1196"/>
        <end position="1227"/>
    </location>
</feature>
<proteinExistence type="predicted"/>
<dbReference type="PROSITE" id="PS50297">
    <property type="entry name" value="ANK_REP_REGION"/>
    <property type="match status" value="1"/>
</dbReference>
<feature type="repeat" description="RCC1" evidence="3">
    <location>
        <begin position="123"/>
        <end position="187"/>
    </location>
</feature>
<dbReference type="PANTHER" id="PTHR22872:SF2">
    <property type="entry name" value="INHIBITOR OF BRUTON TYROSINE KINASE"/>
    <property type="match status" value="1"/>
</dbReference>
<reference evidence="6" key="1">
    <citation type="submission" date="2014-02" db="EMBL/GenBank/DDBJ databases">
        <authorList>
            <person name="Genoscope - CEA"/>
        </authorList>
    </citation>
    <scope>NUCLEOTIDE SEQUENCE</scope>
    <source>
        <strain evidence="6">LS3</strain>
    </source>
</reference>
<feature type="compositionally biased region" description="Low complexity" evidence="4">
    <location>
        <begin position="1147"/>
        <end position="1160"/>
    </location>
</feature>
<feature type="repeat" description="RCC1" evidence="3">
    <location>
        <begin position="190"/>
        <end position="242"/>
    </location>
</feature>
<dbReference type="InterPro" id="IPR000210">
    <property type="entry name" value="BTB/POZ_dom"/>
</dbReference>
<feature type="repeat" description="ANK" evidence="2">
    <location>
        <begin position="61"/>
        <end position="83"/>
    </location>
</feature>
<dbReference type="SUPFAM" id="SSF48403">
    <property type="entry name" value="Ankyrin repeat"/>
    <property type="match status" value="1"/>
</dbReference>
<dbReference type="InterPro" id="IPR009091">
    <property type="entry name" value="RCC1/BLIP-II"/>
</dbReference>
<feature type="compositionally biased region" description="Low complexity" evidence="4">
    <location>
        <begin position="1264"/>
        <end position="1274"/>
    </location>
</feature>
<dbReference type="Gene3D" id="1.25.40.20">
    <property type="entry name" value="Ankyrin repeat-containing domain"/>
    <property type="match status" value="1"/>
</dbReference>
<dbReference type="PANTHER" id="PTHR22872">
    <property type="entry name" value="BTK-BINDING PROTEIN-RELATED"/>
    <property type="match status" value="1"/>
</dbReference>
<feature type="domain" description="BTB" evidence="5">
    <location>
        <begin position="747"/>
        <end position="805"/>
    </location>
</feature>
<dbReference type="InterPro" id="IPR011333">
    <property type="entry name" value="SKP1/BTB/POZ_sf"/>
</dbReference>
<dbReference type="Pfam" id="PF00651">
    <property type="entry name" value="BTB"/>
    <property type="match status" value="1"/>
</dbReference>
<feature type="repeat" description="RCC1" evidence="3">
    <location>
        <begin position="294"/>
        <end position="344"/>
    </location>
</feature>
<dbReference type="SMART" id="SM00225">
    <property type="entry name" value="BTB"/>
    <property type="match status" value="1"/>
</dbReference>
<organism evidence="6">
    <name type="scientific">Blastobotrys adeninivorans</name>
    <name type="common">Yeast</name>
    <name type="synonym">Arxula adeninivorans</name>
    <dbReference type="NCBI Taxonomy" id="409370"/>
    <lineage>
        <taxon>Eukaryota</taxon>
        <taxon>Fungi</taxon>
        <taxon>Dikarya</taxon>
        <taxon>Ascomycota</taxon>
        <taxon>Saccharomycotina</taxon>
        <taxon>Dipodascomycetes</taxon>
        <taxon>Dipodascales</taxon>
        <taxon>Trichomonascaceae</taxon>
        <taxon>Blastobotrys</taxon>
    </lineage>
</organism>
<feature type="domain" description="BTB" evidence="5">
    <location>
        <begin position="611"/>
        <end position="686"/>
    </location>
</feature>
<gene>
    <name evidence="6" type="ORF">GNLVRS02_ARAD1A04752g</name>
</gene>
<feature type="compositionally biased region" description="Acidic residues" evidence="4">
    <location>
        <begin position="559"/>
        <end position="571"/>
    </location>
</feature>
<dbReference type="InterPro" id="IPR051625">
    <property type="entry name" value="Signaling_Regulatory_Domain"/>
</dbReference>
<sequence length="1352" mass="149575">MADGLRDIVQNLSKSQLAKRDLFGRTLVHLAVTSGNVSLLSQLVSSDRSASDALTLADYENGYTPLHRAFLDGNMSCANILLSTREAAALVQAVDREKLSPFDLMEASLNCKLREWNPLSGGTELFTFGSNANHTLGFMDPDNRTFPEMVKLPRFDGNSTNPRTAFRQTRICDIKLAKQHSAILTDNPAGNLLTCGVATGGRLGLGQQTSTQFAFTPVASFRNERVTSISLGQDHTVAITAEGECYTWGSNKFSQLGYSGERQAHPRKVTGELKKTRLTGCAASRIHTVAFNSTELYCWGSNAGHLGFSSPDREVNAPRLVPHLPGAIVDVCATEIATVILCENHDVWVFMNGDRYRIPLPLNHTIDNFDAFRPRSAHIPSYTVKIACRGSRVCALTNTGSVYTFDLERIRGENVRAAHIPKLLRFNLSWVGKIAQKRARDVDIAEDGSLILSTECGYVYRRSGKKGSSHKFERIPYINRIQRVACDPIFGSFASIRQDVDLDAIKIRPSVLGEDMHYLLPYVDYSSVRKVEQLLRGSAPSGRPVRFTDRHDAEARMEEADDDEESDEEIEDHVDSNFQSSLLCQSLIRWLRSMTRDSLTMRLVPDDSRGYDYAIKDDKSKVDIPVHKGILACRSAGLFKLINGQEGSIELAAKGRVYAKADGLHFEDVELESIVILLYYLYTDNIVAVWDTFAAYSEPKVISTAKSQLLDICKALGLEHLRASIHRRQPPYPTLHHDLLALIDTQGDVKIMLKDGNIRAHSFVLKARSSYFATLLSESWAAGRTDLDQKDTTKATFAVALKHIYGDAQNDLFADFPIDEKTTTKDFVTFVLDVLRLADELSLLKLKEACESVLVDFVTVKNAGWLLGHAVELHASQLQDRILFYICHNVVCILENGFVGALTPDLFALIDRAMKGYLRRDFYWHDSSGKQLELFVQDMEELNDSLSRKVPVFGTRDQRNAGAITTASSTSSARRKSFTPHNVPLANGLDGSAISHGSPKTTVVERGFVVDNGDTNSQSTPVRRTSWASKGRMSGLFTSPSNENENSKWELVSSSKASTPSQKSPVLRPSSAGKSPPVRASNMLSNNSPSSSSWQPSSFGKRRQSSTGQRVAPMAPNANYHQAKKTTPTKAQPEEYTSVFATDEDYAASSSSTPASTTISLGEIMAESKNTGQGTSKGKVIGTPKLSQKERKKLQRQGSTAEPENNGSAWGTSSSPWGNPQAPSKSSPWDKAKAQGKAPVRAPANTGAKIESSNSDPFAQYRNKQSQKPSKSPKAAVGLADIMQQEHWHVQQKNVQSSKTLKEIQQEEEFERWWAQESAKIQQSMKQEVEPPRRRPRKKHGHNQAMTVEQRQ</sequence>
<dbReference type="PROSITE" id="PS50097">
    <property type="entry name" value="BTB"/>
    <property type="match status" value="2"/>
</dbReference>
<feature type="compositionally biased region" description="Polar residues" evidence="4">
    <location>
        <begin position="1013"/>
        <end position="1028"/>
    </location>
</feature>
<feature type="region of interest" description="Disordered" evidence="4">
    <location>
        <begin position="961"/>
        <end position="982"/>
    </location>
</feature>
<protein>
    <submittedName>
        <fullName evidence="6">ARAD1A04752p</fullName>
    </submittedName>
</protein>
<dbReference type="EMBL" id="HG937691">
    <property type="protein sequence ID" value="CDP33234.1"/>
    <property type="molecule type" value="Genomic_DNA"/>
</dbReference>
<accession>A0A060SXL1</accession>
<keyword evidence="2" id="KW-0040">ANK repeat</keyword>
<dbReference type="PhylomeDB" id="A0A060SXL1"/>
<feature type="compositionally biased region" description="Low complexity" evidence="4">
    <location>
        <begin position="1053"/>
        <end position="1065"/>
    </location>
</feature>
<evidence type="ECO:0000259" key="5">
    <source>
        <dbReference type="PROSITE" id="PS50097"/>
    </source>
</evidence>